<accession>A0AAV2YP26</accession>
<feature type="compositionally biased region" description="Low complexity" evidence="5">
    <location>
        <begin position="64"/>
        <end position="76"/>
    </location>
</feature>
<evidence type="ECO:0000256" key="3">
    <source>
        <dbReference type="ARBA" id="ARBA00022833"/>
    </source>
</evidence>
<feature type="compositionally biased region" description="Acidic residues" evidence="5">
    <location>
        <begin position="37"/>
        <end position="48"/>
    </location>
</feature>
<feature type="compositionally biased region" description="Acidic residues" evidence="5">
    <location>
        <begin position="373"/>
        <end position="382"/>
    </location>
</feature>
<feature type="region of interest" description="Disordered" evidence="5">
    <location>
        <begin position="1425"/>
        <end position="1467"/>
    </location>
</feature>
<evidence type="ECO:0000256" key="1">
    <source>
        <dbReference type="ARBA" id="ARBA00022723"/>
    </source>
</evidence>
<reference evidence="7" key="2">
    <citation type="journal article" date="2023" name="Microbiol Resour">
        <title>Decontamination and Annotation of the Draft Genome Sequence of the Oomycete Lagenidium giganteum ARSEF 373.</title>
        <authorList>
            <person name="Morgan W.R."/>
            <person name="Tartar A."/>
        </authorList>
    </citation>
    <scope>NUCLEOTIDE SEQUENCE</scope>
    <source>
        <strain evidence="7">ARSEF 373</strain>
    </source>
</reference>
<feature type="region of interest" description="Disordered" evidence="5">
    <location>
        <begin position="1538"/>
        <end position="1563"/>
    </location>
</feature>
<feature type="compositionally biased region" description="Pro residues" evidence="5">
    <location>
        <begin position="574"/>
        <end position="596"/>
    </location>
</feature>
<dbReference type="Gene3D" id="3.30.40.10">
    <property type="entry name" value="Zinc/RING finger domain, C3HC4 (zinc finger)"/>
    <property type="match status" value="1"/>
</dbReference>
<feature type="compositionally biased region" description="Polar residues" evidence="5">
    <location>
        <begin position="1155"/>
        <end position="1167"/>
    </location>
</feature>
<feature type="compositionally biased region" description="Basic and acidic residues" evidence="5">
    <location>
        <begin position="1241"/>
        <end position="1254"/>
    </location>
</feature>
<dbReference type="Pfam" id="PF01363">
    <property type="entry name" value="FYVE"/>
    <property type="match status" value="1"/>
</dbReference>
<feature type="compositionally biased region" description="Polar residues" evidence="5">
    <location>
        <begin position="1069"/>
        <end position="1080"/>
    </location>
</feature>
<dbReference type="PROSITE" id="PS50178">
    <property type="entry name" value="ZF_FYVE"/>
    <property type="match status" value="1"/>
</dbReference>
<reference evidence="7" key="1">
    <citation type="submission" date="2022-11" db="EMBL/GenBank/DDBJ databases">
        <authorList>
            <person name="Morgan W.R."/>
            <person name="Tartar A."/>
        </authorList>
    </citation>
    <scope>NUCLEOTIDE SEQUENCE</scope>
    <source>
        <strain evidence="7">ARSEF 373</strain>
    </source>
</reference>
<dbReference type="CDD" id="cd00065">
    <property type="entry name" value="FYVE_like_SF"/>
    <property type="match status" value="1"/>
</dbReference>
<feature type="region of interest" description="Disordered" evidence="5">
    <location>
        <begin position="1673"/>
        <end position="1906"/>
    </location>
</feature>
<dbReference type="Proteomes" id="UP001146120">
    <property type="component" value="Unassembled WGS sequence"/>
</dbReference>
<feature type="compositionally biased region" description="Basic and acidic residues" evidence="5">
    <location>
        <begin position="1"/>
        <end position="17"/>
    </location>
</feature>
<feature type="compositionally biased region" description="Polar residues" evidence="5">
    <location>
        <begin position="787"/>
        <end position="802"/>
    </location>
</feature>
<feature type="region of interest" description="Disordered" evidence="5">
    <location>
        <begin position="1046"/>
        <end position="1380"/>
    </location>
</feature>
<dbReference type="InterPro" id="IPR013083">
    <property type="entry name" value="Znf_RING/FYVE/PHD"/>
</dbReference>
<feature type="region of interest" description="Disordered" evidence="5">
    <location>
        <begin position="521"/>
        <end position="714"/>
    </location>
</feature>
<feature type="region of interest" description="Disordered" evidence="5">
    <location>
        <begin position="251"/>
        <end position="328"/>
    </location>
</feature>
<feature type="compositionally biased region" description="Basic and acidic residues" evidence="5">
    <location>
        <begin position="406"/>
        <end position="425"/>
    </location>
</feature>
<evidence type="ECO:0000256" key="2">
    <source>
        <dbReference type="ARBA" id="ARBA00022771"/>
    </source>
</evidence>
<feature type="region of interest" description="Disordered" evidence="5">
    <location>
        <begin position="842"/>
        <end position="863"/>
    </location>
</feature>
<dbReference type="InterPro" id="IPR017455">
    <property type="entry name" value="Znf_FYVE-rel"/>
</dbReference>
<feature type="region of interest" description="Disordered" evidence="5">
    <location>
        <begin position="739"/>
        <end position="802"/>
    </location>
</feature>
<feature type="region of interest" description="Disordered" evidence="5">
    <location>
        <begin position="1"/>
        <end position="155"/>
    </location>
</feature>
<sequence length="1906" mass="208799">MERVDRSKNADQFKQRTAETAAAATTTTTQTLMNDPFFDDEDDGDFEEFYGQRRTSSKPRPNDAATAPAPVSAPAPQQSNLWNDSASTPQPVASAHSQLSQSAYSYQESSGSFDAPTPTPTPTPAPALRRDLSNTRSTASTASSRRSRMRRKRSQDAFDVDWIDDKLVHSCQCCGSEFSLVKRKHHCRSCGQVICSDCSIFARFAETNKKHRICKTCVTLPSPSHGLPTGLALPRSSKPRGSLANMFMSKRQDESPHVHQHQSDTQQHERAAEEESTEPSLFNNADDTWFVEPEHPDEAEKAKKKAQARRDQAAFEMARQSLVPSSTRDYYDAMQQDMTQRHTIGGVAGGSLFGTQNDGRRPSTTTRAPAPPEIDDGDDDDAFALPGDRKRPSVRQQPAPSSARPAESHSSDEAYSERPTFKDNIKGLFHSKDQKKKKSKKKKDAKQNSAETTDHSVPESTDRAIPRPSQARDPFAYNGIQPSSASASYASETGFAAARPTFYENNADDLVVDDSPGYYEEMDAKRQAQEREQLRLQQALAAQSVRSATPLQREPSSGRHTIIGAAPAALPQPTVAPPPAPPSQEPVPLSQEPPPTQSEKRKSEAKTPEKSATTNSGGFAGALRRFFGISPSKDRQQTAAQGAPRAEAKTVVERTQQPRHHQQQQQPEVPAAAASSDAMEVDTFHDTRQPSSSGASAFSFETIERPSIPDMTTNVKQESFRHTMAGYDATPASFRLQIPADRFATSRDGTSDRTSSGTQLQSASSTRTLQRRDTFDDLFASPKSRVSRANRSGPTSMPTRSWDTGAMTTVQYASVSGVGRFDQRIDDRDDPILIAPIRPTIQPAQEEAPRADQRVSSWSAASAAASPNVTYAVPTSLREVSNERNWALADTSRFDQPQTPQRQNIMDDLRPRAGVAPSAVQRDPLDELFADFERPKDYVFDPETGGYVSAGQPPVRLEQPRYSQQGGDRGDFVREPTSQSAVHNGAIEEYRQSTIDPRHYQVTSTRLPVDNNYEERTSLDDEVADTIVDKISSLESELANLKQMIRGRRSHDGQGRQSTSMVGSRDSQRPSVSSTTQIRKQSIFDDASSEEEDDDSVLKQKLQQARRNIPEDKPASVAKRKSKVVKKRKDSFADLFDDSPKGELTGGTGYEALFQTANDPKEAQNSSEESDTDMSKAHRARKSAVAKRGSQAKARKPMSFSDEEPEQARFSKHASTKTDMMDSSSLGDANNEQQNLSAPISHHESNRTTKERSTARKKKQPVDEIDALFGGDGEKNLDDLFGSDPRGNEQKDEDEDQAGDDPVEQTKGSAAAAITKIPSVAAMKTNDTEVNFVEYDGGRADSDEEFNFSLKKMKQSRGKQKISAEQPLKKSASDLDASDEEIKLSPLLVEQKESAVSFSPLKLNEEAEVDDDFDVDWSKIRKSRARAQASTRSSIAQSSPEDASDSNVEHLVNLSKDDDAGSSSVEVKATSRQSSFYNTAMHVESSAEFSHLAVSESVLNEGLGLEAFASEKSHFMSSMEVTSEADFTSLAVEIQETEVTTTRRTSTGKPTLDKKASSSDTSDFGSLFTADDSKLDNQSVNFADLDGALDGSGGDGSFDPLSGMDADDSANQSLPTIHNTPFVKSASRRDSWMTPALSSIDEHDHQLPSSLTSNLLGEVEPSIALDDLSSFSYAPTGYVAPTEETATADSNDSDDDDATETVSFEVQPQKRRSHHTSEHETNRRLSQSPRRTSAASDLGNEALTLGKYAQPAPRSEAADDAPSDEPASELSKEGSTSSLSGVTGLGFGDNWESMQQQEKDRKKRLQMKQRQAQREKLKKQGSVSKAASSRNVVSKTESSRSVASNDAAQVEEKKKKKKKSRDTDKHEGASSERRTSRKHRTHEKQAENGDNDKNGAESTISTTTEL</sequence>
<dbReference type="PANTHER" id="PTHR39490:SF8">
    <property type="entry name" value="ZINC FINGER FYVE DOMAIN-CONTAINING PROTEIN 21"/>
    <property type="match status" value="1"/>
</dbReference>
<keyword evidence="8" id="KW-1185">Reference proteome</keyword>
<feature type="compositionally biased region" description="Low complexity" evidence="5">
    <location>
        <begin position="746"/>
        <end position="758"/>
    </location>
</feature>
<feature type="compositionally biased region" description="Basic and acidic residues" evidence="5">
    <location>
        <begin position="1883"/>
        <end position="1895"/>
    </location>
</feature>
<feature type="compositionally biased region" description="Basic and acidic residues" evidence="5">
    <location>
        <begin position="292"/>
        <end position="301"/>
    </location>
</feature>
<feature type="compositionally biased region" description="Basic residues" evidence="5">
    <location>
        <begin position="1351"/>
        <end position="1360"/>
    </location>
</feature>
<feature type="domain" description="FYVE-type" evidence="6">
    <location>
        <begin position="165"/>
        <end position="222"/>
    </location>
</feature>
<feature type="compositionally biased region" description="Basic and acidic residues" evidence="5">
    <location>
        <begin position="598"/>
        <end position="609"/>
    </location>
</feature>
<dbReference type="InterPro" id="IPR000306">
    <property type="entry name" value="Znf_FYVE"/>
</dbReference>
<feature type="compositionally biased region" description="Acidic residues" evidence="5">
    <location>
        <begin position="1291"/>
        <end position="1303"/>
    </location>
</feature>
<evidence type="ECO:0000259" key="6">
    <source>
        <dbReference type="PROSITE" id="PS50178"/>
    </source>
</evidence>
<gene>
    <name evidence="7" type="ORF">N0F65_009755</name>
</gene>
<feature type="compositionally biased region" description="Polar residues" evidence="5">
    <location>
        <begin position="544"/>
        <end position="559"/>
    </location>
</feature>
<evidence type="ECO:0000313" key="8">
    <source>
        <dbReference type="Proteomes" id="UP001146120"/>
    </source>
</evidence>
<keyword evidence="3" id="KW-0862">Zinc</keyword>
<feature type="compositionally biased region" description="Polar residues" evidence="5">
    <location>
        <begin position="77"/>
        <end position="112"/>
    </location>
</feature>
<feature type="compositionally biased region" description="Polar residues" evidence="5">
    <location>
        <begin position="480"/>
        <end position="490"/>
    </location>
</feature>
<dbReference type="InterPro" id="IPR052113">
    <property type="entry name" value="FYVE-type_Zinc_Finger"/>
</dbReference>
<feature type="compositionally biased region" description="Polar residues" evidence="5">
    <location>
        <begin position="1821"/>
        <end position="1847"/>
    </location>
</feature>
<feature type="region of interest" description="Disordered" evidence="5">
    <location>
        <begin position="1586"/>
        <end position="1617"/>
    </location>
</feature>
<feature type="compositionally biased region" description="Polar residues" evidence="5">
    <location>
        <begin position="1217"/>
        <end position="1238"/>
    </location>
</feature>
<dbReference type="GO" id="GO:0008270">
    <property type="term" value="F:zinc ion binding"/>
    <property type="evidence" value="ECO:0007669"/>
    <property type="project" value="UniProtKB-KW"/>
</dbReference>
<feature type="compositionally biased region" description="Basic and acidic residues" evidence="5">
    <location>
        <begin position="522"/>
        <end position="534"/>
    </location>
</feature>
<keyword evidence="2 4" id="KW-0863">Zinc-finger</keyword>
<feature type="compositionally biased region" description="Polar residues" evidence="5">
    <location>
        <begin position="759"/>
        <end position="768"/>
    </location>
</feature>
<feature type="region of interest" description="Disordered" evidence="5">
    <location>
        <begin position="344"/>
        <end position="490"/>
    </location>
</feature>
<feature type="compositionally biased region" description="Basic residues" evidence="5">
    <location>
        <begin position="433"/>
        <end position="444"/>
    </location>
</feature>
<feature type="compositionally biased region" description="Polar residues" evidence="5">
    <location>
        <begin position="1896"/>
        <end position="1906"/>
    </location>
</feature>
<dbReference type="InterPro" id="IPR011011">
    <property type="entry name" value="Znf_FYVE_PHD"/>
</dbReference>
<feature type="compositionally biased region" description="Low complexity" evidence="5">
    <location>
        <begin position="134"/>
        <end position="144"/>
    </location>
</feature>
<name>A0AAV2YP26_9STRA</name>
<feature type="compositionally biased region" description="Low complexity" evidence="5">
    <location>
        <begin position="1768"/>
        <end position="1782"/>
    </location>
</feature>
<evidence type="ECO:0000256" key="4">
    <source>
        <dbReference type="PROSITE-ProRule" id="PRU00091"/>
    </source>
</evidence>
<keyword evidence="1" id="KW-0479">Metal-binding</keyword>
<dbReference type="EMBL" id="DAKRPA010000217">
    <property type="protein sequence ID" value="DAZ95124.1"/>
    <property type="molecule type" value="Genomic_DNA"/>
</dbReference>
<comment type="caution">
    <text evidence="7">The sequence shown here is derived from an EMBL/GenBank/DDBJ whole genome shotgun (WGS) entry which is preliminary data.</text>
</comment>
<protein>
    <recommendedName>
        <fullName evidence="6">FYVE-type domain-containing protein</fullName>
    </recommendedName>
</protein>
<feature type="compositionally biased region" description="Basic and acidic residues" evidence="5">
    <location>
        <begin position="1861"/>
        <end position="1874"/>
    </location>
</feature>
<feature type="compositionally biased region" description="Basic residues" evidence="5">
    <location>
        <begin position="1118"/>
        <end position="1129"/>
    </location>
</feature>
<proteinExistence type="predicted"/>
<feature type="compositionally biased region" description="Low complexity" evidence="5">
    <location>
        <begin position="1426"/>
        <end position="1439"/>
    </location>
</feature>
<feature type="compositionally biased region" description="Low complexity" evidence="5">
    <location>
        <begin position="18"/>
        <end position="31"/>
    </location>
</feature>
<feature type="compositionally biased region" description="Low complexity" evidence="5">
    <location>
        <begin position="1538"/>
        <end position="1547"/>
    </location>
</feature>
<feature type="compositionally biased region" description="Polar residues" evidence="5">
    <location>
        <begin position="1724"/>
        <end position="1735"/>
    </location>
</feature>
<dbReference type="SMART" id="SM00064">
    <property type="entry name" value="FYVE"/>
    <property type="match status" value="1"/>
</dbReference>
<dbReference type="PANTHER" id="PTHR39490">
    <property type="entry name" value="ARRESTIN DOMAIN-CONTAINING PROTEIN D"/>
    <property type="match status" value="1"/>
</dbReference>
<feature type="compositionally biased region" description="Basic and acidic residues" evidence="5">
    <location>
        <begin position="452"/>
        <end position="465"/>
    </location>
</feature>
<feature type="compositionally biased region" description="Acidic residues" evidence="5">
    <location>
        <begin position="1758"/>
        <end position="1767"/>
    </location>
</feature>
<evidence type="ECO:0000313" key="7">
    <source>
        <dbReference type="EMBL" id="DAZ95124.1"/>
    </source>
</evidence>
<organism evidence="7 8">
    <name type="scientific">Lagenidium giganteum</name>
    <dbReference type="NCBI Taxonomy" id="4803"/>
    <lineage>
        <taxon>Eukaryota</taxon>
        <taxon>Sar</taxon>
        <taxon>Stramenopiles</taxon>
        <taxon>Oomycota</taxon>
        <taxon>Peronosporomycetes</taxon>
        <taxon>Pythiales</taxon>
        <taxon>Pythiaceae</taxon>
    </lineage>
</organism>
<evidence type="ECO:0000256" key="5">
    <source>
        <dbReference type="SAM" id="MobiDB-lite"/>
    </source>
</evidence>
<dbReference type="SUPFAM" id="SSF57903">
    <property type="entry name" value="FYVE/PHD zinc finger"/>
    <property type="match status" value="1"/>
</dbReference>